<protein>
    <recommendedName>
        <fullName evidence="4">DUF3592 domain-containing protein</fullName>
    </recommendedName>
</protein>
<evidence type="ECO:0000313" key="2">
    <source>
        <dbReference type="EMBL" id="RWR10056.1"/>
    </source>
</evidence>
<keyword evidence="3" id="KW-1185">Reference proteome</keyword>
<dbReference type="Proteomes" id="UP000273811">
    <property type="component" value="Unassembled WGS sequence"/>
</dbReference>
<keyword evidence="1" id="KW-0812">Transmembrane</keyword>
<organism evidence="2 3">
    <name type="scientific">Siminovitchia fortis</name>
    <dbReference type="NCBI Taxonomy" id="254758"/>
    <lineage>
        <taxon>Bacteria</taxon>
        <taxon>Bacillati</taxon>
        <taxon>Bacillota</taxon>
        <taxon>Bacilli</taxon>
        <taxon>Bacillales</taxon>
        <taxon>Bacillaceae</taxon>
        <taxon>Siminovitchia</taxon>
    </lineage>
</organism>
<accession>A0A443IT13</accession>
<evidence type="ECO:0008006" key="4">
    <source>
        <dbReference type="Google" id="ProtNLM"/>
    </source>
</evidence>
<keyword evidence="1" id="KW-0472">Membrane</keyword>
<dbReference type="AlphaFoldDB" id="A0A443IT13"/>
<dbReference type="OrthoDB" id="2938070at2"/>
<dbReference type="PROSITE" id="PS51257">
    <property type="entry name" value="PROKAR_LIPOPROTEIN"/>
    <property type="match status" value="1"/>
</dbReference>
<feature type="transmembrane region" description="Helical" evidence="1">
    <location>
        <begin position="117"/>
        <end position="139"/>
    </location>
</feature>
<sequence length="324" mass="37513">MGDKIIHLIVSIIAFGVLSSCTASIVDDYRDSYSVFDANKAKGIIVSKRAEKGLYSSPAYFAEVLMYEGKSNPEATTTEARVTNRQMKKIDLGEEISGYTVNGRQFHTVLDMLHDGFFYLLFTVLGIFFMVGIILWWLCHIKSLRTFISMLIDKFFELPIFKHEAISFSKLIIITLGLAYLVFASSYTLNLYHKVKPFGKVATEAEITDQSVDYRISHDYLDDSRYYLTLAYFDENKEYIEVTKEVSLRTFNKYKYDDPISVSYLKQNPYQVFIQRLSFLEIISSATTIRSIFYGFPILIIVFILYLEWRKRRKNKMKANGSVL</sequence>
<keyword evidence="1" id="KW-1133">Transmembrane helix</keyword>
<proteinExistence type="predicted"/>
<evidence type="ECO:0000313" key="3">
    <source>
        <dbReference type="Proteomes" id="UP000273811"/>
    </source>
</evidence>
<name>A0A443IT13_9BACI</name>
<reference evidence="2" key="1">
    <citation type="submission" date="2018-12" db="EMBL/GenBank/DDBJ databases">
        <authorList>
            <person name="Sun L."/>
            <person name="Chen Z."/>
        </authorList>
    </citation>
    <scope>NUCLEOTIDE SEQUENCE [LARGE SCALE GENOMIC DNA]</scope>
    <source>
        <strain evidence="2">DSM 16012</strain>
    </source>
</reference>
<feature type="transmembrane region" description="Helical" evidence="1">
    <location>
        <begin position="291"/>
        <end position="309"/>
    </location>
</feature>
<dbReference type="EMBL" id="QYTU02000020">
    <property type="protein sequence ID" value="RWR10056.1"/>
    <property type="molecule type" value="Genomic_DNA"/>
</dbReference>
<evidence type="ECO:0000256" key="1">
    <source>
        <dbReference type="SAM" id="Phobius"/>
    </source>
</evidence>
<feature type="transmembrane region" description="Helical" evidence="1">
    <location>
        <begin position="171"/>
        <end position="189"/>
    </location>
</feature>
<gene>
    <name evidence="2" type="ORF">D4N35_010085</name>
</gene>
<comment type="caution">
    <text evidence="2">The sequence shown here is derived from an EMBL/GenBank/DDBJ whole genome shotgun (WGS) entry which is preliminary data.</text>
</comment>
<dbReference type="RefSeq" id="WP_120073101.1">
    <property type="nucleotide sequence ID" value="NZ_CP126113.1"/>
</dbReference>